<evidence type="ECO:0000313" key="1">
    <source>
        <dbReference type="EMBL" id="KAB7576115.1"/>
    </source>
</evidence>
<gene>
    <name evidence="1" type="ORF">GBM73_01755</name>
</gene>
<name>A0A7V7Y367_ENTFC</name>
<dbReference type="SUPFAM" id="SSF159006">
    <property type="entry name" value="YopX-like"/>
    <property type="match status" value="1"/>
</dbReference>
<sequence length="83" mass="9508">MRKVLVFNTRGQSFLGIEGTRVTVDGWCDCFEVGKHVELMAFTELKDKNNVEFVESDIGWDDHEEVYGKFILRKGNSYTNGEA</sequence>
<dbReference type="RefSeq" id="WP_002353573.1">
    <property type="nucleotide sequence ID" value="NZ_CP012447.1"/>
</dbReference>
<comment type="caution">
    <text evidence="1">The sequence shown here is derived from an EMBL/GenBank/DDBJ whole genome shotgun (WGS) entry which is preliminary data.</text>
</comment>
<protein>
    <submittedName>
        <fullName evidence="1">Uncharacterized protein</fullName>
    </submittedName>
</protein>
<organism evidence="1 2">
    <name type="scientific">Enterococcus faecium</name>
    <name type="common">Streptococcus faecium</name>
    <dbReference type="NCBI Taxonomy" id="1352"/>
    <lineage>
        <taxon>Bacteria</taxon>
        <taxon>Bacillati</taxon>
        <taxon>Bacillota</taxon>
        <taxon>Bacilli</taxon>
        <taxon>Lactobacillales</taxon>
        <taxon>Enterococcaceae</taxon>
        <taxon>Enterococcus</taxon>
    </lineage>
</organism>
<reference evidence="1 2" key="1">
    <citation type="submission" date="2019-10" db="EMBL/GenBank/DDBJ databases">
        <title>Evolutionary dynamics of vancomycin-resistant Enterococcus faecium during gastrointestinal tract colonization and bloodstream infection in immunocompromised pediatric patients.</title>
        <authorList>
            <person name="Chilambi G.S."/>
            <person name="Nordstrom H.R."/>
            <person name="Evans D.R."/>
            <person name="Ferrolino J."/>
            <person name="Hayden R.T."/>
            <person name="Maron G.M."/>
            <person name="Vo A.N."/>
            <person name="Gilmore M.S."/>
            <person name="Wolf J."/>
            <person name="Rosch J.W."/>
            <person name="Van Tyne D."/>
        </authorList>
    </citation>
    <scope>NUCLEOTIDE SEQUENCE [LARGE SCALE GENOMIC DNA]</scope>
    <source>
        <strain evidence="1 2">VRECG27</strain>
    </source>
</reference>
<dbReference type="AlphaFoldDB" id="A0A7V7Y367"/>
<accession>A0A7V7Y367</accession>
<proteinExistence type="predicted"/>
<dbReference type="Proteomes" id="UP000469871">
    <property type="component" value="Unassembled WGS sequence"/>
</dbReference>
<evidence type="ECO:0000313" key="2">
    <source>
        <dbReference type="Proteomes" id="UP000469871"/>
    </source>
</evidence>
<dbReference type="EMBL" id="WEFP01000001">
    <property type="protein sequence ID" value="KAB7576115.1"/>
    <property type="molecule type" value="Genomic_DNA"/>
</dbReference>